<sequence length="201" mass="22912">MAVQQQTNEELCNLFIQSLEAKDEKTILKILECDDEATIRDVINRIPVHHVRKLIIELRNVLSQQLTTNHLRWLQQVLVLKFSALASMADNRSIILPLISLLDDRSSPAYYMKMQALKGKISLLKQLKETRNLETQETVVRVTADRDQPAHMEIDTESETDSEEEEEDDIDDDDDDDEGGSGGGDGNEEEEDLEEDNDSDE</sequence>
<dbReference type="Pfam" id="PF04003">
    <property type="entry name" value="Utp12"/>
    <property type="match status" value="1"/>
</dbReference>
<dbReference type="InterPro" id="IPR052414">
    <property type="entry name" value="U3_snoRNA-assoc_WDR"/>
</dbReference>
<name>A0A6G1SIC9_9ACAR</name>
<reference evidence="6" key="1">
    <citation type="submission" date="2018-10" db="EMBL/GenBank/DDBJ databases">
        <title>Transcriptome assembly of Aceria tosichella (Wheat curl mite) Type 2.</title>
        <authorList>
            <person name="Scully E.D."/>
            <person name="Geib S.M."/>
            <person name="Palmer N.A."/>
            <person name="Gupta A.K."/>
            <person name="Sarath G."/>
            <person name="Tatineni S."/>
        </authorList>
    </citation>
    <scope>NUCLEOTIDE SEQUENCE</scope>
    <source>
        <strain evidence="6">LincolnNE</strain>
    </source>
</reference>
<evidence type="ECO:0000259" key="5">
    <source>
        <dbReference type="Pfam" id="PF04003"/>
    </source>
</evidence>
<proteinExistence type="inferred from homology"/>
<dbReference type="PANTHER" id="PTHR44267">
    <property type="entry name" value="WD REPEAT-CONTAINING PROTEIN 43"/>
    <property type="match status" value="1"/>
</dbReference>
<feature type="compositionally biased region" description="Acidic residues" evidence="4">
    <location>
        <begin position="155"/>
        <end position="179"/>
    </location>
</feature>
<dbReference type="InterPro" id="IPR007148">
    <property type="entry name" value="SSU_processome_Utp12"/>
</dbReference>
<accession>A0A6G1SIC9</accession>
<dbReference type="PANTHER" id="PTHR44267:SF1">
    <property type="entry name" value="WD REPEAT-CONTAINING PROTEIN 43"/>
    <property type="match status" value="1"/>
</dbReference>
<evidence type="ECO:0000256" key="3">
    <source>
        <dbReference type="ARBA" id="ARBA00038335"/>
    </source>
</evidence>
<dbReference type="EMBL" id="GGYP01004899">
    <property type="protein sequence ID" value="MDE49670.1"/>
    <property type="molecule type" value="Transcribed_RNA"/>
</dbReference>
<feature type="compositionally biased region" description="Acidic residues" evidence="4">
    <location>
        <begin position="186"/>
        <end position="201"/>
    </location>
</feature>
<dbReference type="GO" id="GO:0000462">
    <property type="term" value="P:maturation of SSU-rRNA from tricistronic rRNA transcript (SSU-rRNA, 5.8S rRNA, LSU-rRNA)"/>
    <property type="evidence" value="ECO:0007669"/>
    <property type="project" value="TreeGrafter"/>
</dbReference>
<dbReference type="AlphaFoldDB" id="A0A6G1SIC9"/>
<comment type="subcellular location">
    <subcellularLocation>
        <location evidence="1">Nucleus</location>
    </subcellularLocation>
</comment>
<dbReference type="GO" id="GO:0005730">
    <property type="term" value="C:nucleolus"/>
    <property type="evidence" value="ECO:0007669"/>
    <property type="project" value="TreeGrafter"/>
</dbReference>
<evidence type="ECO:0000256" key="2">
    <source>
        <dbReference type="ARBA" id="ARBA00023242"/>
    </source>
</evidence>
<protein>
    <recommendedName>
        <fullName evidence="5">Small-subunit processome Utp12 domain-containing protein</fullName>
    </recommendedName>
</protein>
<gene>
    <name evidence="6" type="ORF">g.320</name>
</gene>
<comment type="similarity">
    <text evidence="3">Belongs to the UTP5 family.</text>
</comment>
<evidence type="ECO:0000256" key="1">
    <source>
        <dbReference type="ARBA" id="ARBA00004123"/>
    </source>
</evidence>
<evidence type="ECO:0000313" key="6">
    <source>
        <dbReference type="EMBL" id="MDE49670.1"/>
    </source>
</evidence>
<feature type="region of interest" description="Disordered" evidence="4">
    <location>
        <begin position="138"/>
        <end position="201"/>
    </location>
</feature>
<evidence type="ECO:0000256" key="4">
    <source>
        <dbReference type="SAM" id="MobiDB-lite"/>
    </source>
</evidence>
<feature type="domain" description="Small-subunit processome Utp12" evidence="5">
    <location>
        <begin position="24"/>
        <end position="107"/>
    </location>
</feature>
<organism evidence="6">
    <name type="scientific">Aceria tosichella</name>
    <name type="common">wheat curl mite</name>
    <dbReference type="NCBI Taxonomy" id="561515"/>
    <lineage>
        <taxon>Eukaryota</taxon>
        <taxon>Metazoa</taxon>
        <taxon>Ecdysozoa</taxon>
        <taxon>Arthropoda</taxon>
        <taxon>Chelicerata</taxon>
        <taxon>Arachnida</taxon>
        <taxon>Acari</taxon>
        <taxon>Acariformes</taxon>
        <taxon>Trombidiformes</taxon>
        <taxon>Prostigmata</taxon>
        <taxon>Eupodina</taxon>
        <taxon>Eriophyoidea</taxon>
        <taxon>Eriophyidae</taxon>
        <taxon>Eriophyinae</taxon>
        <taxon>Aceriini</taxon>
        <taxon>Aceria</taxon>
    </lineage>
</organism>
<keyword evidence="2" id="KW-0539">Nucleus</keyword>
<feature type="compositionally biased region" description="Basic and acidic residues" evidence="4">
    <location>
        <begin position="143"/>
        <end position="154"/>
    </location>
</feature>